<keyword evidence="4" id="KW-1185">Reference proteome</keyword>
<feature type="transmembrane region" description="Helical" evidence="2">
    <location>
        <begin position="146"/>
        <end position="169"/>
    </location>
</feature>
<name>A0A562ISN4_9ACTN</name>
<dbReference type="EMBL" id="VLKF01000001">
    <property type="protein sequence ID" value="TWH73958.1"/>
    <property type="molecule type" value="Genomic_DNA"/>
</dbReference>
<gene>
    <name evidence="3" type="ORF">JD78_02490</name>
</gene>
<organism evidence="3 4">
    <name type="scientific">Modestobacter roseus</name>
    <dbReference type="NCBI Taxonomy" id="1181884"/>
    <lineage>
        <taxon>Bacteria</taxon>
        <taxon>Bacillati</taxon>
        <taxon>Actinomycetota</taxon>
        <taxon>Actinomycetes</taxon>
        <taxon>Geodermatophilales</taxon>
        <taxon>Geodermatophilaceae</taxon>
        <taxon>Modestobacter</taxon>
    </lineage>
</organism>
<feature type="transmembrane region" description="Helical" evidence="2">
    <location>
        <begin position="176"/>
        <end position="198"/>
    </location>
</feature>
<accession>A0A562ISN4</accession>
<reference evidence="3 4" key="1">
    <citation type="submission" date="2019-07" db="EMBL/GenBank/DDBJ databases">
        <title>R&amp;d 2014.</title>
        <authorList>
            <person name="Klenk H.-P."/>
        </authorList>
    </citation>
    <scope>NUCLEOTIDE SEQUENCE [LARGE SCALE GENOMIC DNA]</scope>
    <source>
        <strain evidence="3 4">DSM 45764</strain>
    </source>
</reference>
<feature type="region of interest" description="Disordered" evidence="1">
    <location>
        <begin position="1"/>
        <end position="61"/>
    </location>
</feature>
<keyword evidence="2" id="KW-1133">Transmembrane helix</keyword>
<evidence type="ECO:0000256" key="1">
    <source>
        <dbReference type="SAM" id="MobiDB-lite"/>
    </source>
</evidence>
<dbReference type="AlphaFoldDB" id="A0A562ISN4"/>
<dbReference type="RefSeq" id="WP_153360205.1">
    <property type="nucleotide sequence ID" value="NZ_ML762492.1"/>
</dbReference>
<feature type="compositionally biased region" description="Low complexity" evidence="1">
    <location>
        <begin position="50"/>
        <end position="61"/>
    </location>
</feature>
<feature type="transmembrane region" description="Helical" evidence="2">
    <location>
        <begin position="210"/>
        <end position="233"/>
    </location>
</feature>
<proteinExistence type="predicted"/>
<feature type="compositionally biased region" description="Pro residues" evidence="1">
    <location>
        <begin position="35"/>
        <end position="49"/>
    </location>
</feature>
<dbReference type="Proteomes" id="UP000321490">
    <property type="component" value="Unassembled WGS sequence"/>
</dbReference>
<keyword evidence="2" id="KW-0812">Transmembrane</keyword>
<comment type="caution">
    <text evidence="3">The sequence shown here is derived from an EMBL/GenBank/DDBJ whole genome shotgun (WGS) entry which is preliminary data.</text>
</comment>
<protein>
    <submittedName>
        <fullName evidence="3">Uncharacterized protein</fullName>
    </submittedName>
</protein>
<keyword evidence="2" id="KW-0472">Membrane</keyword>
<evidence type="ECO:0000313" key="3">
    <source>
        <dbReference type="EMBL" id="TWH73958.1"/>
    </source>
</evidence>
<sequence length="247" mass="25239">MSNDPDAPGRQEPGWGQQPQSGPPSPYGQYGQSPQPAPWGPYGPPPQQTSPPASWGQYGQQPQYGRYGPYGGAPGGFDPALPPARPGAVITAAVLAFVYAALGVLVALGLFAGGAFLDDLVDASLAADPSLGSDVGAEEVGTLRGIIVLMGVLALAWTVVMAWGGALALRGRSRVLLLVGASISVAATGFLLLSAVLTAAAGEPGMAGPLVFSLVLFLGALAVLVLLCLRPAADYFDAHRARRQARR</sequence>
<feature type="transmembrane region" description="Helical" evidence="2">
    <location>
        <begin position="88"/>
        <end position="112"/>
    </location>
</feature>
<evidence type="ECO:0000313" key="4">
    <source>
        <dbReference type="Proteomes" id="UP000321490"/>
    </source>
</evidence>
<evidence type="ECO:0000256" key="2">
    <source>
        <dbReference type="SAM" id="Phobius"/>
    </source>
</evidence>